<feature type="chain" id="PRO_5020223166" evidence="1">
    <location>
        <begin position="34"/>
        <end position="433"/>
    </location>
</feature>
<proteinExistence type="predicted"/>
<feature type="signal peptide" evidence="1">
    <location>
        <begin position="1"/>
        <end position="33"/>
    </location>
</feature>
<keyword evidence="1" id="KW-0732">Signal</keyword>
<sequence length="433" mass="51064">MNLYCSQFKSTKMNFRKLTISLVALCITSITLAQNTTNKYFRHLRYNHVSPYIKLAGTYPIDATTAKNTSHYVFTYNNHELVEITNNHYFTERRHPLASIGAYKTIITHTKDRETRIFLNKNGKRITNDREVYKEVFTKDKKGNYSQLEFFDLNNKPMESNWEIYKYTWYKKRKMIIEKRFNLKNEPRNISTYFEFGTTGMKFRKDGTPIGNFNLNEDLKIANNSEGVASYQDTYDTNGNHIKYTYHDKNNKLVMNQNGFSIGTKEYDSIGNYIKQGHYDSSMKLIRERDIVNNQYITLSKKASQKDSLEIKRISLGYLIALQELKPELMNEVMNDSLNKVTIGYSRALKKEIVTSISKNRMIENAKNWNKSNTRFPPNPSNQIKILDVYNRIATVKLFSDNWVEYLHLIKLDGKWSIINLLWQHKNINRYPF</sequence>
<comment type="caution">
    <text evidence="2">The sequence shown here is derived from an EMBL/GenBank/DDBJ whole genome shotgun (WGS) entry which is preliminary data.</text>
</comment>
<dbReference type="Gene3D" id="3.10.450.50">
    <property type="match status" value="1"/>
</dbReference>
<accession>A0A4U0ETN7</accession>
<dbReference type="EMBL" id="SUPL01000005">
    <property type="protein sequence ID" value="TJY34584.1"/>
    <property type="molecule type" value="Genomic_DNA"/>
</dbReference>
<dbReference type="Proteomes" id="UP000307657">
    <property type="component" value="Unassembled WGS sequence"/>
</dbReference>
<reference evidence="2 3" key="1">
    <citation type="submission" date="2019-04" db="EMBL/GenBank/DDBJ databases">
        <title>Lacinutrix sp. nov., isolated from marine water.</title>
        <authorList>
            <person name="Kim W."/>
        </authorList>
    </citation>
    <scope>NUCLEOTIDE SEQUENCE [LARGE SCALE GENOMIC DNA]</scope>
    <source>
        <strain evidence="2 3">CAU 1491</strain>
    </source>
</reference>
<evidence type="ECO:0000313" key="3">
    <source>
        <dbReference type="Proteomes" id="UP000307657"/>
    </source>
</evidence>
<evidence type="ECO:0000313" key="2">
    <source>
        <dbReference type="EMBL" id="TJY34584.1"/>
    </source>
</evidence>
<keyword evidence="3" id="KW-1185">Reference proteome</keyword>
<evidence type="ECO:0000256" key="1">
    <source>
        <dbReference type="SAM" id="SignalP"/>
    </source>
</evidence>
<dbReference type="InterPro" id="IPR032710">
    <property type="entry name" value="NTF2-like_dom_sf"/>
</dbReference>
<dbReference type="SUPFAM" id="SSF54427">
    <property type="entry name" value="NTF2-like"/>
    <property type="match status" value="1"/>
</dbReference>
<dbReference type="AlphaFoldDB" id="A0A4U0ETN7"/>
<protein>
    <submittedName>
        <fullName evidence="2">Nuclear transport factor 2 family protein</fullName>
    </submittedName>
</protein>
<organism evidence="2 3">
    <name type="scientific">Pontimicrobium aquaticum</name>
    <dbReference type="NCBI Taxonomy" id="2565367"/>
    <lineage>
        <taxon>Bacteria</taxon>
        <taxon>Pseudomonadati</taxon>
        <taxon>Bacteroidota</taxon>
        <taxon>Flavobacteriia</taxon>
        <taxon>Flavobacteriales</taxon>
        <taxon>Flavobacteriaceae</taxon>
        <taxon>Pontimicrobium</taxon>
    </lineage>
</organism>
<gene>
    <name evidence="2" type="ORF">E5167_09730</name>
</gene>
<dbReference type="OrthoDB" id="5732224at2"/>
<name>A0A4U0ETN7_9FLAO</name>